<organism evidence="7 8">
    <name type="scientific">Mycobacterium parmense</name>
    <dbReference type="NCBI Taxonomy" id="185642"/>
    <lineage>
        <taxon>Bacteria</taxon>
        <taxon>Bacillati</taxon>
        <taxon>Actinomycetota</taxon>
        <taxon>Actinomycetes</taxon>
        <taxon>Mycobacteriales</taxon>
        <taxon>Mycobacteriaceae</taxon>
        <taxon>Mycobacterium</taxon>
        <taxon>Mycobacterium simiae complex</taxon>
    </lineage>
</organism>
<evidence type="ECO:0000256" key="5">
    <source>
        <dbReference type="SAM" id="MobiDB-lite"/>
    </source>
</evidence>
<evidence type="ECO:0000313" key="8">
    <source>
        <dbReference type="Proteomes" id="UP000467105"/>
    </source>
</evidence>
<keyword evidence="8" id="KW-1185">Reference proteome</keyword>
<evidence type="ECO:0000259" key="6">
    <source>
        <dbReference type="PROSITE" id="PS50977"/>
    </source>
</evidence>
<reference evidence="7 8" key="1">
    <citation type="journal article" date="2019" name="Emerg. Microbes Infect.">
        <title>Comprehensive subspecies identification of 175 nontuberculous mycobacteria species based on 7547 genomic profiles.</title>
        <authorList>
            <person name="Matsumoto Y."/>
            <person name="Kinjo T."/>
            <person name="Motooka D."/>
            <person name="Nabeya D."/>
            <person name="Jung N."/>
            <person name="Uechi K."/>
            <person name="Horii T."/>
            <person name="Iida T."/>
            <person name="Fujita J."/>
            <person name="Nakamura S."/>
        </authorList>
    </citation>
    <scope>NUCLEOTIDE SEQUENCE [LARGE SCALE GENOMIC DNA]</scope>
    <source>
        <strain evidence="7 8">JCM 14742</strain>
    </source>
</reference>
<evidence type="ECO:0000256" key="4">
    <source>
        <dbReference type="PROSITE-ProRule" id="PRU00335"/>
    </source>
</evidence>
<dbReference type="OrthoDB" id="9796019at2"/>
<dbReference type="PANTHER" id="PTHR30055">
    <property type="entry name" value="HTH-TYPE TRANSCRIPTIONAL REGULATOR RUTR"/>
    <property type="match status" value="1"/>
</dbReference>
<dbReference type="Proteomes" id="UP000467105">
    <property type="component" value="Chromosome"/>
</dbReference>
<feature type="region of interest" description="Disordered" evidence="5">
    <location>
        <begin position="137"/>
        <end position="157"/>
    </location>
</feature>
<feature type="domain" description="HTH tetR-type" evidence="6">
    <location>
        <begin position="19"/>
        <end position="79"/>
    </location>
</feature>
<dbReference type="InterPro" id="IPR011075">
    <property type="entry name" value="TetR_C"/>
</dbReference>
<dbReference type="InterPro" id="IPR009057">
    <property type="entry name" value="Homeodomain-like_sf"/>
</dbReference>
<feature type="DNA-binding region" description="H-T-H motif" evidence="4">
    <location>
        <begin position="42"/>
        <end position="61"/>
    </location>
</feature>
<keyword evidence="1" id="KW-0805">Transcription regulation</keyword>
<feature type="compositionally biased region" description="Basic and acidic residues" evidence="5">
    <location>
        <begin position="137"/>
        <end position="150"/>
    </location>
</feature>
<dbReference type="PROSITE" id="PS50977">
    <property type="entry name" value="HTH_TETR_2"/>
    <property type="match status" value="1"/>
</dbReference>
<dbReference type="Pfam" id="PF16859">
    <property type="entry name" value="TetR_C_11"/>
    <property type="match status" value="1"/>
</dbReference>
<dbReference type="SUPFAM" id="SSF48498">
    <property type="entry name" value="Tetracyclin repressor-like, C-terminal domain"/>
    <property type="match status" value="1"/>
</dbReference>
<dbReference type="Gene3D" id="1.10.357.10">
    <property type="entry name" value="Tetracycline Repressor, domain 2"/>
    <property type="match status" value="1"/>
</dbReference>
<protein>
    <submittedName>
        <fullName evidence="7">Putative transcriptional regulator, TetR family protein</fullName>
    </submittedName>
</protein>
<feature type="region of interest" description="Disordered" evidence="5">
    <location>
        <begin position="202"/>
        <end position="225"/>
    </location>
</feature>
<accession>A0A7I7YP62</accession>
<gene>
    <name evidence="7" type="ORF">MPRM_02230</name>
</gene>
<evidence type="ECO:0000313" key="7">
    <source>
        <dbReference type="EMBL" id="BBZ42942.1"/>
    </source>
</evidence>
<dbReference type="InterPro" id="IPR036271">
    <property type="entry name" value="Tet_transcr_reg_TetR-rel_C_sf"/>
</dbReference>
<dbReference type="SUPFAM" id="SSF46689">
    <property type="entry name" value="Homeodomain-like"/>
    <property type="match status" value="1"/>
</dbReference>
<dbReference type="InterPro" id="IPR001647">
    <property type="entry name" value="HTH_TetR"/>
</dbReference>
<keyword evidence="2 4" id="KW-0238">DNA-binding</keyword>
<proteinExistence type="predicted"/>
<evidence type="ECO:0000256" key="1">
    <source>
        <dbReference type="ARBA" id="ARBA00023015"/>
    </source>
</evidence>
<dbReference type="EMBL" id="AP022614">
    <property type="protein sequence ID" value="BBZ42942.1"/>
    <property type="molecule type" value="Genomic_DNA"/>
</dbReference>
<name>A0A7I7YP62_9MYCO</name>
<dbReference type="AlphaFoldDB" id="A0A7I7YP62"/>
<evidence type="ECO:0000256" key="2">
    <source>
        <dbReference type="ARBA" id="ARBA00023125"/>
    </source>
</evidence>
<dbReference type="PANTHER" id="PTHR30055:SF148">
    <property type="entry name" value="TETR-FAMILY TRANSCRIPTIONAL REGULATOR"/>
    <property type="match status" value="1"/>
</dbReference>
<sequence length="225" mass="24672">MSSVSDIPSHRGNRHGRSEAARAAVLRAADDLLVEKGFMAVTVEGIAKAAGVAKQTVYRWWNSKTEVLMDAFLEDAAADLEPPDTGTLETDLRAHLRSTAAFLTVDDAGAVYRALVGQAQHDPELANTFRARYLSDQRSRDQKPFERAISRGELSPDTDMPALAEKLVGPMHYRVIVTGEPIDDTFIDAVIDDVLSICHLRWTPDAPPPETRTAPAPDGKPRRQC</sequence>
<dbReference type="RefSeq" id="WP_085269009.1">
    <property type="nucleotide sequence ID" value="NZ_AP022614.1"/>
</dbReference>
<dbReference type="GO" id="GO:0000976">
    <property type="term" value="F:transcription cis-regulatory region binding"/>
    <property type="evidence" value="ECO:0007669"/>
    <property type="project" value="TreeGrafter"/>
</dbReference>
<evidence type="ECO:0000256" key="3">
    <source>
        <dbReference type="ARBA" id="ARBA00023163"/>
    </source>
</evidence>
<dbReference type="Gene3D" id="1.10.10.60">
    <property type="entry name" value="Homeodomain-like"/>
    <property type="match status" value="1"/>
</dbReference>
<dbReference type="InterPro" id="IPR050109">
    <property type="entry name" value="HTH-type_TetR-like_transc_reg"/>
</dbReference>
<dbReference type="GO" id="GO:0003700">
    <property type="term" value="F:DNA-binding transcription factor activity"/>
    <property type="evidence" value="ECO:0007669"/>
    <property type="project" value="TreeGrafter"/>
</dbReference>
<dbReference type="PRINTS" id="PR00455">
    <property type="entry name" value="HTHTETR"/>
</dbReference>
<keyword evidence="3" id="KW-0804">Transcription</keyword>
<dbReference type="Pfam" id="PF00440">
    <property type="entry name" value="TetR_N"/>
    <property type="match status" value="1"/>
</dbReference>